<evidence type="ECO:0000313" key="2">
    <source>
        <dbReference type="Proteomes" id="UP000789920"/>
    </source>
</evidence>
<feature type="non-terminal residue" evidence="1">
    <location>
        <position position="259"/>
    </location>
</feature>
<proteinExistence type="predicted"/>
<dbReference type="EMBL" id="CAJVQC010082429">
    <property type="protein sequence ID" value="CAG8819531.1"/>
    <property type="molecule type" value="Genomic_DNA"/>
</dbReference>
<comment type="caution">
    <text evidence="1">The sequence shown here is derived from an EMBL/GenBank/DDBJ whole genome shotgun (WGS) entry which is preliminary data.</text>
</comment>
<name>A0ACA9RZK1_9GLOM</name>
<reference evidence="1" key="1">
    <citation type="submission" date="2021-06" db="EMBL/GenBank/DDBJ databases">
        <authorList>
            <person name="Kallberg Y."/>
            <person name="Tangrot J."/>
            <person name="Rosling A."/>
        </authorList>
    </citation>
    <scope>NUCLEOTIDE SEQUENCE</scope>
    <source>
        <strain evidence="1">MA461A</strain>
    </source>
</reference>
<protein>
    <submittedName>
        <fullName evidence="1">8096_t:CDS:1</fullName>
    </submittedName>
</protein>
<accession>A0ACA9RZK1</accession>
<gene>
    <name evidence="1" type="ORF">RPERSI_LOCUS25151</name>
</gene>
<feature type="non-terminal residue" evidence="1">
    <location>
        <position position="1"/>
    </location>
</feature>
<evidence type="ECO:0000313" key="1">
    <source>
        <dbReference type="EMBL" id="CAG8819531.1"/>
    </source>
</evidence>
<sequence length="259" mass="29673">KSRDGGRDIIIILCGFRGVVQCKAYFNQNIERKHVDELRTVMRDGNFHFGSVVGVRKERIGGSAYESASRERERKVAVCTYRELDRVVLEMVTDLLTIEVDELRVLYKLIFKPEVAKLRRDFEKIKSKGITTDSSEQLPISLSAKNETISKKGTDKLRQELFNTSLEPSSQDHSISKNIKPGQIMEYMGVSQYLAQLCDTAIDAEDRASKANQEEIMCWSLYGRNFEFQVDKMSSKNKIGEKKARTLIYNEIENQLSIL</sequence>
<organism evidence="1 2">
    <name type="scientific">Racocetra persica</name>
    <dbReference type="NCBI Taxonomy" id="160502"/>
    <lineage>
        <taxon>Eukaryota</taxon>
        <taxon>Fungi</taxon>
        <taxon>Fungi incertae sedis</taxon>
        <taxon>Mucoromycota</taxon>
        <taxon>Glomeromycotina</taxon>
        <taxon>Glomeromycetes</taxon>
        <taxon>Diversisporales</taxon>
        <taxon>Gigasporaceae</taxon>
        <taxon>Racocetra</taxon>
    </lineage>
</organism>
<keyword evidence="2" id="KW-1185">Reference proteome</keyword>
<dbReference type="Proteomes" id="UP000789920">
    <property type="component" value="Unassembled WGS sequence"/>
</dbReference>